<evidence type="ECO:0000313" key="1">
    <source>
        <dbReference type="EMBL" id="KYN04657.1"/>
    </source>
</evidence>
<accession>A0A151IK55</accession>
<name>A0A151IK55_9HYME</name>
<dbReference type="STRING" id="456900.A0A151IK55"/>
<proteinExistence type="predicted"/>
<sequence>MDLNVKLSKIESVKEKTDMDRFPYQEAIGSLLYVAQISRPDINYAVNACSRYNNNPGQSHWNAVKRIFHYLQGTKGVKLIFQESKNYEITGYCDSDWGNDPDDRRSVTDYVFKAFGNLVSWNIKRQPTVALSTCEAEYMSLSAAVQEALWLKSLHEELNPDTCSEAKIYNDNKSAIDLSINYCYRARSKHIDIRHHFVREQVFKGNVILNYTETEHMVADFLTKPVATQTAQDVLRTSVSCPFLVGMSMDLYKLSIGYTFMDALRISLNGQICISICCSQCGFRRI</sequence>
<dbReference type="PANTHER" id="PTHR11439">
    <property type="entry name" value="GAG-POL-RELATED RETROTRANSPOSON"/>
    <property type="match status" value="1"/>
</dbReference>
<dbReference type="Proteomes" id="UP000078542">
    <property type="component" value="Unassembled WGS sequence"/>
</dbReference>
<evidence type="ECO:0000313" key="2">
    <source>
        <dbReference type="Proteomes" id="UP000078542"/>
    </source>
</evidence>
<keyword evidence="2" id="KW-1185">Reference proteome</keyword>
<dbReference type="PANTHER" id="PTHR11439:SF467">
    <property type="entry name" value="INTEGRASE CATALYTIC DOMAIN-CONTAINING PROTEIN"/>
    <property type="match status" value="1"/>
</dbReference>
<dbReference type="CDD" id="cd09272">
    <property type="entry name" value="RNase_HI_RT_Ty1"/>
    <property type="match status" value="1"/>
</dbReference>
<dbReference type="AlphaFoldDB" id="A0A151IK55"/>
<reference evidence="1 2" key="1">
    <citation type="submission" date="2016-03" db="EMBL/GenBank/DDBJ databases">
        <title>Cyphomyrmex costatus WGS genome.</title>
        <authorList>
            <person name="Nygaard S."/>
            <person name="Hu H."/>
            <person name="Boomsma J."/>
            <person name="Zhang G."/>
        </authorList>
    </citation>
    <scope>NUCLEOTIDE SEQUENCE [LARGE SCALE GENOMIC DNA]</scope>
    <source>
        <strain evidence="1">MS0001</strain>
        <tissue evidence="1">Whole body</tissue>
    </source>
</reference>
<protein>
    <submittedName>
        <fullName evidence="1">Copia protein</fullName>
    </submittedName>
</protein>
<dbReference type="EMBL" id="KQ977255">
    <property type="protein sequence ID" value="KYN04657.1"/>
    <property type="molecule type" value="Genomic_DNA"/>
</dbReference>
<organism evidence="1 2">
    <name type="scientific">Cyphomyrmex costatus</name>
    <dbReference type="NCBI Taxonomy" id="456900"/>
    <lineage>
        <taxon>Eukaryota</taxon>
        <taxon>Metazoa</taxon>
        <taxon>Ecdysozoa</taxon>
        <taxon>Arthropoda</taxon>
        <taxon>Hexapoda</taxon>
        <taxon>Insecta</taxon>
        <taxon>Pterygota</taxon>
        <taxon>Neoptera</taxon>
        <taxon>Endopterygota</taxon>
        <taxon>Hymenoptera</taxon>
        <taxon>Apocrita</taxon>
        <taxon>Aculeata</taxon>
        <taxon>Formicoidea</taxon>
        <taxon>Formicidae</taxon>
        <taxon>Myrmicinae</taxon>
        <taxon>Cyphomyrmex</taxon>
    </lineage>
</organism>
<gene>
    <name evidence="1" type="ORF">ALC62_04488</name>
</gene>